<protein>
    <submittedName>
        <fullName evidence="1">Uncharacterized protein</fullName>
    </submittedName>
</protein>
<keyword evidence="2" id="KW-1185">Reference proteome</keyword>
<reference evidence="1 2" key="1">
    <citation type="journal article" date="2022" name="bioRxiv">
        <title>Genomics of Preaxostyla Flagellates Illuminates Evolutionary Transitions and the Path Towards Mitochondrial Loss.</title>
        <authorList>
            <person name="Novak L.V.F."/>
            <person name="Treitli S.C."/>
            <person name="Pyrih J."/>
            <person name="Halakuc P."/>
            <person name="Pipaliya S.V."/>
            <person name="Vacek V."/>
            <person name="Brzon O."/>
            <person name="Soukal P."/>
            <person name="Eme L."/>
            <person name="Dacks J.B."/>
            <person name="Karnkowska A."/>
            <person name="Elias M."/>
            <person name="Hampl V."/>
        </authorList>
    </citation>
    <scope>NUCLEOTIDE SEQUENCE [LARGE SCALE GENOMIC DNA]</scope>
    <source>
        <strain evidence="1">NAU3</strain>
        <tissue evidence="1">Gut</tissue>
    </source>
</reference>
<proteinExistence type="predicted"/>
<evidence type="ECO:0000313" key="2">
    <source>
        <dbReference type="Proteomes" id="UP001281761"/>
    </source>
</evidence>
<accession>A0ABQ9Y9A3</accession>
<gene>
    <name evidence="1" type="ORF">BLNAU_4829</name>
</gene>
<dbReference type="Proteomes" id="UP001281761">
    <property type="component" value="Unassembled WGS sequence"/>
</dbReference>
<organism evidence="1 2">
    <name type="scientific">Blattamonas nauphoetae</name>
    <dbReference type="NCBI Taxonomy" id="2049346"/>
    <lineage>
        <taxon>Eukaryota</taxon>
        <taxon>Metamonada</taxon>
        <taxon>Preaxostyla</taxon>
        <taxon>Oxymonadida</taxon>
        <taxon>Blattamonas</taxon>
    </lineage>
</organism>
<dbReference type="EMBL" id="JARBJD010000024">
    <property type="protein sequence ID" value="KAK2960276.1"/>
    <property type="molecule type" value="Genomic_DNA"/>
</dbReference>
<comment type="caution">
    <text evidence="1">The sequence shown here is derived from an EMBL/GenBank/DDBJ whole genome shotgun (WGS) entry which is preliminary data.</text>
</comment>
<name>A0ABQ9Y9A3_9EUKA</name>
<sequence length="399" mass="45229">MFNTWPSFSQNLNLSQSPVRFEITLWHILLSLHNSRLTETVLTITEEQCIIMCAPAVEVYLEVGFLGSVYSALDEQRLLSTQLSDPLHTAVFSFYGRIVQIIHYSSVSISLILSPLESYLTLHLTHPTVTINPDLASEDEENTNWRWNSEVPPIVLFLEGILKYALNIATIFPFLQGLLMSALEARRKENVVVEDVSVPLFLSTQLHPDLEADELTPILDSASSFIASHPSLSPAETADLLIFLAVLEALFIPQVPPDDFPAPRAFTMYRPESYRLSIARLLILSILCSNPHVAERGTDLILKWAEVWDQWFLLNLDRPPPIKNIAHISSELCPPHSKDEAMMHDLIARMVMHSLEMINNEYEWDEADLFGRDRVNFVVDEILTPTRKSLVASARKESK</sequence>
<evidence type="ECO:0000313" key="1">
    <source>
        <dbReference type="EMBL" id="KAK2960276.1"/>
    </source>
</evidence>